<comment type="caution">
    <text evidence="2">The sequence shown here is derived from an EMBL/GenBank/DDBJ whole genome shotgun (WGS) entry which is preliminary data.</text>
</comment>
<dbReference type="Proteomes" id="UP000321189">
    <property type="component" value="Unassembled WGS sequence"/>
</dbReference>
<keyword evidence="1" id="KW-0472">Membrane</keyword>
<keyword evidence="1" id="KW-0812">Transmembrane</keyword>
<dbReference type="EMBL" id="BJUT01000001">
    <property type="protein sequence ID" value="GEK75051.1"/>
    <property type="molecule type" value="Genomic_DNA"/>
</dbReference>
<feature type="transmembrane region" description="Helical" evidence="1">
    <location>
        <begin position="178"/>
        <end position="198"/>
    </location>
</feature>
<name>A0ABQ0UA33_PSEAF</name>
<gene>
    <name evidence="2" type="ORF">PAT01_03550</name>
</gene>
<evidence type="ECO:0000313" key="2">
    <source>
        <dbReference type="EMBL" id="GEK75051.1"/>
    </source>
</evidence>
<accession>A0ABQ0UA33</accession>
<keyword evidence="1" id="KW-1133">Transmembrane helix</keyword>
<sequence>MITMNLISEKLKHTFEVCFAHKRWVPYTRIKSFLGMLLGAFVASFFIDGQPSYSNADQTLNTMFVVTPFLFFGLVLLQSSLQKTFYNADVYITPSAITMPDFNGEREVFIAFKDIEAMYINYFPLTPLLWFGPYISTHLAIKSVSGERYGVHTFNLSDYRAIVNYLSQVHNVKIKHRFSWWTLTYLSLFPIGFLLGFIV</sequence>
<proteinExistence type="predicted"/>
<evidence type="ECO:0000256" key="1">
    <source>
        <dbReference type="SAM" id="Phobius"/>
    </source>
</evidence>
<keyword evidence="3" id="KW-1185">Reference proteome</keyword>
<organism evidence="2 3">
    <name type="scientific">Pseudoalteromonas atlantica</name>
    <name type="common">Alteromonas atlantica</name>
    <dbReference type="NCBI Taxonomy" id="288"/>
    <lineage>
        <taxon>Bacteria</taxon>
        <taxon>Pseudomonadati</taxon>
        <taxon>Pseudomonadota</taxon>
        <taxon>Gammaproteobacteria</taxon>
        <taxon>Alteromonadales</taxon>
        <taxon>Pseudoalteromonadaceae</taxon>
        <taxon>Pseudoalteromonas</taxon>
    </lineage>
</organism>
<feature type="transmembrane region" description="Helical" evidence="1">
    <location>
        <begin position="30"/>
        <end position="47"/>
    </location>
</feature>
<reference evidence="2 3" key="1">
    <citation type="submission" date="2019-07" db="EMBL/GenBank/DDBJ databases">
        <title>Whole genome shotgun sequence of Pseudoalteromonas atlantica NBRC 103033.</title>
        <authorList>
            <person name="Hosoyama A."/>
            <person name="Uohara A."/>
            <person name="Ohji S."/>
            <person name="Ichikawa N."/>
        </authorList>
    </citation>
    <scope>NUCLEOTIDE SEQUENCE [LARGE SCALE GENOMIC DNA]</scope>
    <source>
        <strain evidence="2 3">NBRC 103033</strain>
    </source>
</reference>
<feature type="transmembrane region" description="Helical" evidence="1">
    <location>
        <begin position="59"/>
        <end position="77"/>
    </location>
</feature>
<protein>
    <submittedName>
        <fullName evidence="2">Uncharacterized protein</fullName>
    </submittedName>
</protein>
<evidence type="ECO:0000313" key="3">
    <source>
        <dbReference type="Proteomes" id="UP000321189"/>
    </source>
</evidence>